<dbReference type="SUPFAM" id="SSF51905">
    <property type="entry name" value="FAD/NAD(P)-binding domain"/>
    <property type="match status" value="1"/>
</dbReference>
<dbReference type="Gene3D" id="3.50.50.60">
    <property type="entry name" value="FAD/NAD(P)-binding domain"/>
    <property type="match status" value="1"/>
</dbReference>
<comment type="caution">
    <text evidence="3">The sequence shown here is derived from an EMBL/GenBank/DDBJ whole genome shotgun (WGS) entry which is preliminary data.</text>
</comment>
<feature type="region of interest" description="Disordered" evidence="1">
    <location>
        <begin position="1"/>
        <end position="40"/>
    </location>
</feature>
<dbReference type="InterPro" id="IPR050464">
    <property type="entry name" value="Zeta_carotene_desat/Oxidored"/>
</dbReference>
<dbReference type="GO" id="GO:0016491">
    <property type="term" value="F:oxidoreductase activity"/>
    <property type="evidence" value="ECO:0007669"/>
    <property type="project" value="InterPro"/>
</dbReference>
<gene>
    <name evidence="3" type="ORF">F9L07_09535</name>
</gene>
<dbReference type="InterPro" id="IPR002937">
    <property type="entry name" value="Amino_oxidase"/>
</dbReference>
<dbReference type="AlphaFoldDB" id="A0A7J5E1J7"/>
<reference evidence="3 4" key="1">
    <citation type="submission" date="2019-09" db="EMBL/GenBank/DDBJ databases">
        <title>Pimelobacter sp. isolated from Paulinella.</title>
        <authorList>
            <person name="Jeong S.E."/>
        </authorList>
    </citation>
    <scope>NUCLEOTIDE SEQUENCE [LARGE SCALE GENOMIC DNA]</scope>
    <source>
        <strain evidence="3 4">Pch-N</strain>
    </source>
</reference>
<feature type="domain" description="Amine oxidase" evidence="2">
    <location>
        <begin position="68"/>
        <end position="505"/>
    </location>
</feature>
<name>A0A7J5E1J7_NOCSI</name>
<dbReference type="Gene3D" id="1.10.3110.10">
    <property type="entry name" value="protoporphyrinogen ix oxidase, domain 3"/>
    <property type="match status" value="1"/>
</dbReference>
<evidence type="ECO:0000313" key="4">
    <source>
        <dbReference type="Proteomes" id="UP000449906"/>
    </source>
</evidence>
<protein>
    <submittedName>
        <fullName evidence="3">FAD-dependent oxidoreductase</fullName>
    </submittedName>
</protein>
<evidence type="ECO:0000259" key="2">
    <source>
        <dbReference type="Pfam" id="PF01593"/>
    </source>
</evidence>
<dbReference type="PANTHER" id="PTHR42923">
    <property type="entry name" value="PROTOPORPHYRINOGEN OXIDASE"/>
    <property type="match status" value="1"/>
</dbReference>
<dbReference type="PANTHER" id="PTHR42923:SF3">
    <property type="entry name" value="PROTOPORPHYRINOGEN OXIDASE"/>
    <property type="match status" value="1"/>
</dbReference>
<dbReference type="InterPro" id="IPR036188">
    <property type="entry name" value="FAD/NAD-bd_sf"/>
</dbReference>
<accession>A0A7J5E1J7</accession>
<sequence>MGAPCRAACPARQGQPGTPPRTPEVARLARRSRKVGPPKSQDWPVEVAGCVLWQAGPVSRAVVVGAGIAGLTAARELAEAGHDVLVLEASDRAGGKLRSAEVAGTTVDVGAEAMLHRRPEGIALAAGLDLPLVHPTTASSRIWTRDALRPLPRTVMGAPLDLDGLAASGILSAAGMTRASNPQVAHFGVGGDISVGDLVAQRYGDEVVDRLVEPLLGGVYAGQARRISTRSAAPQLLDLLTRDEVVVPPPPADAPPVFAAVDGGMWRLPAALADDVAGRPGCAIRYDAPVTAIRRTGAGFVVATPDGDEAADLLVLATPAAPTARLLDDIAPAAAEELAAIEYASVALATFAFRADDPAVAEALEVGASGFLVPPVDGRRVKAATFSFAKWEWVRRAGDGLLVLRTSLGRYGEADSLQVPDAALVEASRADLAAATGLPLTVPAEDVVVQRWGGGLPQYWVGHTDRVARIRAAVAAVPGLAVCGAAYDGVGIPATIASARAAAALLQ</sequence>
<dbReference type="Pfam" id="PF01593">
    <property type="entry name" value="Amino_oxidase"/>
    <property type="match status" value="1"/>
</dbReference>
<evidence type="ECO:0000313" key="3">
    <source>
        <dbReference type="EMBL" id="KAB2812058.1"/>
    </source>
</evidence>
<dbReference type="SUPFAM" id="SSF54373">
    <property type="entry name" value="FAD-linked reductases, C-terminal domain"/>
    <property type="match status" value="1"/>
</dbReference>
<proteinExistence type="predicted"/>
<dbReference type="EMBL" id="WBVM01000001">
    <property type="protein sequence ID" value="KAB2812058.1"/>
    <property type="molecule type" value="Genomic_DNA"/>
</dbReference>
<evidence type="ECO:0000256" key="1">
    <source>
        <dbReference type="SAM" id="MobiDB-lite"/>
    </source>
</evidence>
<dbReference type="Gene3D" id="3.90.660.20">
    <property type="entry name" value="Protoporphyrinogen oxidase, mitochondrial, domain 2"/>
    <property type="match status" value="1"/>
</dbReference>
<organism evidence="3 4">
    <name type="scientific">Nocardioides simplex</name>
    <name type="common">Arthrobacter simplex</name>
    <dbReference type="NCBI Taxonomy" id="2045"/>
    <lineage>
        <taxon>Bacteria</taxon>
        <taxon>Bacillati</taxon>
        <taxon>Actinomycetota</taxon>
        <taxon>Actinomycetes</taxon>
        <taxon>Propionibacteriales</taxon>
        <taxon>Nocardioidaceae</taxon>
        <taxon>Pimelobacter</taxon>
    </lineage>
</organism>
<dbReference type="Proteomes" id="UP000449906">
    <property type="component" value="Unassembled WGS sequence"/>
</dbReference>